<name>A0A4V3D5K0_9BACI</name>
<dbReference type="PANTHER" id="PTHR46795:SF3">
    <property type="entry name" value="ABC TRANSPORTER PERMEASE"/>
    <property type="match status" value="1"/>
</dbReference>
<feature type="domain" description="ABC3 transporter permease C-terminal" evidence="7">
    <location>
        <begin position="62"/>
        <end position="170"/>
    </location>
</feature>
<keyword evidence="6" id="KW-0813">Transport</keyword>
<evidence type="ECO:0000313" key="9">
    <source>
        <dbReference type="Proteomes" id="UP000295632"/>
    </source>
</evidence>
<keyword evidence="4 6" id="KW-1133">Transmembrane helix</keyword>
<evidence type="ECO:0000256" key="6">
    <source>
        <dbReference type="PIRNR" id="PIRNR018968"/>
    </source>
</evidence>
<evidence type="ECO:0000256" key="1">
    <source>
        <dbReference type="ARBA" id="ARBA00004651"/>
    </source>
</evidence>
<feature type="transmembrane region" description="Helical" evidence="6">
    <location>
        <begin position="197"/>
        <end position="216"/>
    </location>
</feature>
<reference evidence="8 9" key="1">
    <citation type="submission" date="2019-03" db="EMBL/GenBank/DDBJ databases">
        <title>Genomic Encyclopedia of Type Strains, Phase IV (KMG-IV): sequencing the most valuable type-strain genomes for metagenomic binning, comparative biology and taxonomic classification.</title>
        <authorList>
            <person name="Goeker M."/>
        </authorList>
    </citation>
    <scope>NUCLEOTIDE SEQUENCE [LARGE SCALE GENOMIC DNA]</scope>
    <source>
        <strain evidence="8 9">DSM 28697</strain>
    </source>
</reference>
<organism evidence="8 9">
    <name type="scientific">Aureibacillus halotolerans</name>
    <dbReference type="NCBI Taxonomy" id="1508390"/>
    <lineage>
        <taxon>Bacteria</taxon>
        <taxon>Bacillati</taxon>
        <taxon>Bacillota</taxon>
        <taxon>Bacilli</taxon>
        <taxon>Bacillales</taxon>
        <taxon>Bacillaceae</taxon>
        <taxon>Aureibacillus</taxon>
    </lineage>
</organism>
<evidence type="ECO:0000313" key="8">
    <source>
        <dbReference type="EMBL" id="TDQ40367.1"/>
    </source>
</evidence>
<feature type="transmembrane region" description="Helical" evidence="6">
    <location>
        <begin position="56"/>
        <end position="80"/>
    </location>
</feature>
<dbReference type="OrthoDB" id="1705903at2"/>
<dbReference type="InterPro" id="IPR052536">
    <property type="entry name" value="ABC-4_Integral_Memb_Prot"/>
</dbReference>
<keyword evidence="3 6" id="KW-0812">Transmembrane</keyword>
<feature type="transmembrane region" description="Helical" evidence="6">
    <location>
        <begin position="581"/>
        <end position="602"/>
    </location>
</feature>
<accession>A0A4V3D5K0</accession>
<keyword evidence="2 6" id="KW-1003">Cell membrane</keyword>
<feature type="transmembrane region" description="Helical" evidence="6">
    <location>
        <begin position="101"/>
        <end position="127"/>
    </location>
</feature>
<keyword evidence="9" id="KW-1185">Reference proteome</keyword>
<evidence type="ECO:0000256" key="3">
    <source>
        <dbReference type="ARBA" id="ARBA00022692"/>
    </source>
</evidence>
<dbReference type="InterPro" id="IPR003838">
    <property type="entry name" value="ABC3_permease_C"/>
</dbReference>
<feature type="transmembrane region" description="Helical" evidence="6">
    <location>
        <begin position="551"/>
        <end position="575"/>
    </location>
</feature>
<dbReference type="AlphaFoldDB" id="A0A4V3D5K0"/>
<dbReference type="InterPro" id="IPR027022">
    <property type="entry name" value="ABC_permease_BceB-typ"/>
</dbReference>
<evidence type="ECO:0000256" key="5">
    <source>
        <dbReference type="ARBA" id="ARBA00023136"/>
    </source>
</evidence>
<evidence type="ECO:0000256" key="4">
    <source>
        <dbReference type="ARBA" id="ARBA00022989"/>
    </source>
</evidence>
<comment type="subcellular location">
    <subcellularLocation>
        <location evidence="1 6">Cell membrane</location>
        <topology evidence="1 6">Multi-pass membrane protein</topology>
    </subcellularLocation>
</comment>
<feature type="transmembrane region" description="Helical" evidence="6">
    <location>
        <begin position="495"/>
        <end position="517"/>
    </location>
</feature>
<keyword evidence="5 6" id="KW-0472">Membrane</keyword>
<comment type="similarity">
    <text evidence="6">Belongs to the ABC-4 integral membrane protein family.</text>
</comment>
<evidence type="ECO:0000259" key="7">
    <source>
        <dbReference type="Pfam" id="PF02687"/>
    </source>
</evidence>
<dbReference type="PIRSF" id="PIRSF018968">
    <property type="entry name" value="ABC_permease_BceB"/>
    <property type="match status" value="1"/>
</dbReference>
<feature type="transmembrane region" description="Helical" evidence="6">
    <location>
        <begin position="18"/>
        <end position="36"/>
    </location>
</feature>
<sequence length="613" mass="68446">MTLADIAFKNGLRNIKSYGLYIGSTIFSIIIYFTFITLKYNEDISALSETSKQISAIMGASAFILLIFAAVFIAYSNSFFMKRRKKEIALFSLMGMRKRSIGLILFLENLAIGVISLIVGIGLGFLFSQVLLILLMKLMGLEMVFSFAFSMSAVVETSLVFFLLFLATSVQGYFIIYRFSLIDLFHAEKKGEELPKARVFSAIIGVITLGAAYWLALQDLMTSDAWRILGLAMPLVIIGLIVLGSYFLFRSVLVYALHVVKKRRSFAWNGLHLWTLSQLLYRVKGNARSLTIIAILSATTITAGGAVFGLYYTADKEVQISAPFTFMWEGEDQQIDPSLTTYDETIHSKQVRIEENNGIVRQYALINYTMYAALADQLGQETVETPDANSAILIDTFFDERWAEKPSSVQLENEHYQVSSMLTTPVFNVGTLGGAAIILPDEQYKEIDVEEQVFQAVQVEGEVQQMAVSEALATSTENFSSAIQEYKDAIEASGVLLFVGSFLGLVFLVATGSIIYFKTMAEAESDKEAYRVLHKVGVSRKDMTRSIRHQIGVIFMAPFALGVLHGIVALVAFSALFKMNLWFPVLLWVLAYGFIYSIYYVATVKKFKKSVFN</sequence>
<feature type="transmembrane region" description="Helical" evidence="6">
    <location>
        <begin position="228"/>
        <end position="257"/>
    </location>
</feature>
<feature type="transmembrane region" description="Helical" evidence="6">
    <location>
        <begin position="147"/>
        <end position="176"/>
    </location>
</feature>
<protein>
    <submittedName>
        <fullName evidence="8">Putative ABC transport system permease protein</fullName>
    </submittedName>
</protein>
<dbReference type="Pfam" id="PF02687">
    <property type="entry name" value="FtsX"/>
    <property type="match status" value="1"/>
</dbReference>
<dbReference type="GO" id="GO:0005886">
    <property type="term" value="C:plasma membrane"/>
    <property type="evidence" value="ECO:0007669"/>
    <property type="project" value="UniProtKB-SubCell"/>
</dbReference>
<proteinExistence type="inferred from homology"/>
<comment type="caution">
    <text evidence="8">The sequence shown here is derived from an EMBL/GenBank/DDBJ whole genome shotgun (WGS) entry which is preliminary data.</text>
</comment>
<dbReference type="RefSeq" id="WP_133580189.1">
    <property type="nucleotide sequence ID" value="NZ_SNYJ01000006.1"/>
</dbReference>
<dbReference type="GO" id="GO:0055085">
    <property type="term" value="P:transmembrane transport"/>
    <property type="evidence" value="ECO:0007669"/>
    <property type="project" value="UniProtKB-UniRule"/>
</dbReference>
<evidence type="ECO:0000256" key="2">
    <source>
        <dbReference type="ARBA" id="ARBA00022475"/>
    </source>
</evidence>
<feature type="transmembrane region" description="Helical" evidence="6">
    <location>
        <begin position="290"/>
        <end position="312"/>
    </location>
</feature>
<dbReference type="Proteomes" id="UP000295632">
    <property type="component" value="Unassembled WGS sequence"/>
</dbReference>
<gene>
    <name evidence="8" type="ORF">EV213_10683</name>
</gene>
<dbReference type="EMBL" id="SNYJ01000006">
    <property type="protein sequence ID" value="TDQ40367.1"/>
    <property type="molecule type" value="Genomic_DNA"/>
</dbReference>
<dbReference type="PANTHER" id="PTHR46795">
    <property type="entry name" value="ABC TRANSPORTER PERMEASE-RELATED-RELATED"/>
    <property type="match status" value="1"/>
</dbReference>